<evidence type="ECO:0000313" key="11">
    <source>
        <dbReference type="Proteomes" id="UP001501594"/>
    </source>
</evidence>
<evidence type="ECO:0000256" key="7">
    <source>
        <dbReference type="ARBA" id="ARBA00023136"/>
    </source>
</evidence>
<comment type="caution">
    <text evidence="10">The sequence shown here is derived from an EMBL/GenBank/DDBJ whole genome shotgun (WGS) entry which is preliminary data.</text>
</comment>
<dbReference type="PANTHER" id="PTHR21716:SF53">
    <property type="entry name" value="PERMEASE PERM-RELATED"/>
    <property type="match status" value="1"/>
</dbReference>
<reference evidence="11" key="1">
    <citation type="journal article" date="2019" name="Int. J. Syst. Evol. Microbiol.">
        <title>The Global Catalogue of Microorganisms (GCM) 10K type strain sequencing project: providing services to taxonomists for standard genome sequencing and annotation.</title>
        <authorList>
            <consortium name="The Broad Institute Genomics Platform"/>
            <consortium name="The Broad Institute Genome Sequencing Center for Infectious Disease"/>
            <person name="Wu L."/>
            <person name="Ma J."/>
        </authorList>
    </citation>
    <scope>NUCLEOTIDE SEQUENCE [LARGE SCALE GENOMIC DNA]</scope>
    <source>
        <strain evidence="11">JCM 17442</strain>
    </source>
</reference>
<evidence type="ECO:0008006" key="12">
    <source>
        <dbReference type="Google" id="ProtNLM"/>
    </source>
</evidence>
<keyword evidence="4" id="KW-1003">Cell membrane</keyword>
<evidence type="ECO:0000313" key="10">
    <source>
        <dbReference type="EMBL" id="GAA4267709.1"/>
    </source>
</evidence>
<feature type="transmembrane region" description="Helical" evidence="9">
    <location>
        <begin position="259"/>
        <end position="282"/>
    </location>
</feature>
<evidence type="ECO:0000256" key="1">
    <source>
        <dbReference type="ARBA" id="ARBA00004651"/>
    </source>
</evidence>
<name>A0ABP8E6A7_9MICO</name>
<feature type="transmembrane region" description="Helical" evidence="9">
    <location>
        <begin position="83"/>
        <end position="103"/>
    </location>
</feature>
<keyword evidence="7 9" id="KW-0472">Membrane</keyword>
<evidence type="ECO:0000256" key="2">
    <source>
        <dbReference type="ARBA" id="ARBA00009773"/>
    </source>
</evidence>
<dbReference type="Pfam" id="PF01594">
    <property type="entry name" value="AI-2E_transport"/>
    <property type="match status" value="1"/>
</dbReference>
<feature type="transmembrane region" description="Helical" evidence="9">
    <location>
        <begin position="320"/>
        <end position="341"/>
    </location>
</feature>
<comment type="subcellular location">
    <subcellularLocation>
        <location evidence="1">Cell membrane</location>
        <topology evidence="1">Multi-pass membrane protein</topology>
    </subcellularLocation>
</comment>
<proteinExistence type="inferred from homology"/>
<evidence type="ECO:0000256" key="6">
    <source>
        <dbReference type="ARBA" id="ARBA00022989"/>
    </source>
</evidence>
<keyword evidence="3" id="KW-0813">Transport</keyword>
<feature type="transmembrane region" description="Helical" evidence="9">
    <location>
        <begin position="353"/>
        <end position="379"/>
    </location>
</feature>
<feature type="transmembrane region" description="Helical" evidence="9">
    <location>
        <begin position="207"/>
        <end position="229"/>
    </location>
</feature>
<evidence type="ECO:0000256" key="5">
    <source>
        <dbReference type="ARBA" id="ARBA00022692"/>
    </source>
</evidence>
<comment type="similarity">
    <text evidence="2">Belongs to the autoinducer-2 exporter (AI-2E) (TC 2.A.86) family.</text>
</comment>
<feature type="transmembrane region" description="Helical" evidence="9">
    <location>
        <begin position="288"/>
        <end position="313"/>
    </location>
</feature>
<feature type="region of interest" description="Disordered" evidence="8">
    <location>
        <begin position="1"/>
        <end position="39"/>
    </location>
</feature>
<keyword evidence="11" id="KW-1185">Reference proteome</keyword>
<dbReference type="Proteomes" id="UP001501594">
    <property type="component" value="Unassembled WGS sequence"/>
</dbReference>
<dbReference type="RefSeq" id="WP_344798267.1">
    <property type="nucleotide sequence ID" value="NZ_BAABAU010000005.1"/>
</dbReference>
<dbReference type="InterPro" id="IPR002549">
    <property type="entry name" value="AI-2E-like"/>
</dbReference>
<evidence type="ECO:0000256" key="4">
    <source>
        <dbReference type="ARBA" id="ARBA00022475"/>
    </source>
</evidence>
<keyword evidence="5 9" id="KW-0812">Transmembrane</keyword>
<accession>A0ABP8E6A7</accession>
<feature type="transmembrane region" description="Helical" evidence="9">
    <location>
        <begin position="115"/>
        <end position="134"/>
    </location>
</feature>
<evidence type="ECO:0000256" key="8">
    <source>
        <dbReference type="SAM" id="MobiDB-lite"/>
    </source>
</evidence>
<sequence length="417" mass="43383">MESSPSDGGASANDAPAPRDARPLSDTSAPRGARPLEDSPLVDVVPGGMPDGMLIAGSWAWRVLAVAGVVALVVLLVARFPVIVIPLVVAILLAALLLPGAALLQRHGWPRWTTVLAAIVVVLGVLVGLGMLVATEISSGLPSLVRQTLEAYRDARGFLTGGPFHFTHDQLHTFYRDVLKGLQANTDDLVARAASVGSWVGRFVTGLLLAAFATVILLIDGAGVWRFLVGLVPRRARLRVDEAGRDGWTTLTRFVRMQLFVALVDAVGIGLVAGILGIPLAIPIAVAVFIGSFVPIVGAVVTGIVAVFVALVYNGPVAALVMLAGVLVVQSLEGYVLQRLVTNGPVKVHPLAVVFGVALGTLLAGVAGALFAVPVIATLHAMARSIASRAPGRPHRLAEDDMVLHTRAAEKGTSDDV</sequence>
<dbReference type="PANTHER" id="PTHR21716">
    <property type="entry name" value="TRANSMEMBRANE PROTEIN"/>
    <property type="match status" value="1"/>
</dbReference>
<evidence type="ECO:0000256" key="9">
    <source>
        <dbReference type="SAM" id="Phobius"/>
    </source>
</evidence>
<feature type="transmembrane region" description="Helical" evidence="9">
    <location>
        <begin position="59"/>
        <end position="77"/>
    </location>
</feature>
<evidence type="ECO:0000256" key="3">
    <source>
        <dbReference type="ARBA" id="ARBA00022448"/>
    </source>
</evidence>
<dbReference type="EMBL" id="BAABAU010000005">
    <property type="protein sequence ID" value="GAA4267709.1"/>
    <property type="molecule type" value="Genomic_DNA"/>
</dbReference>
<organism evidence="10 11">
    <name type="scientific">Frondihabitans peucedani</name>
    <dbReference type="NCBI Taxonomy" id="598626"/>
    <lineage>
        <taxon>Bacteria</taxon>
        <taxon>Bacillati</taxon>
        <taxon>Actinomycetota</taxon>
        <taxon>Actinomycetes</taxon>
        <taxon>Micrococcales</taxon>
        <taxon>Microbacteriaceae</taxon>
        <taxon>Frondihabitans</taxon>
    </lineage>
</organism>
<keyword evidence="6 9" id="KW-1133">Transmembrane helix</keyword>
<protein>
    <recommendedName>
        <fullName evidence="12">PurR-regulated permease PerM</fullName>
    </recommendedName>
</protein>
<gene>
    <name evidence="10" type="ORF">GCM10022256_33210</name>
</gene>